<evidence type="ECO:0000259" key="2">
    <source>
        <dbReference type="Pfam" id="PF22936"/>
    </source>
</evidence>
<name>A0A9P0Z1L2_CUSEU</name>
<protein>
    <recommendedName>
        <fullName evidence="5">GAG-pre-integrase domain-containing protein</fullName>
    </recommendedName>
</protein>
<reference evidence="3" key="1">
    <citation type="submission" date="2022-07" db="EMBL/GenBank/DDBJ databases">
        <authorList>
            <person name="Macas J."/>
            <person name="Novak P."/>
            <person name="Neumann P."/>
        </authorList>
    </citation>
    <scope>NUCLEOTIDE SEQUENCE</scope>
</reference>
<dbReference type="InterPro" id="IPR054722">
    <property type="entry name" value="PolX-like_BBD"/>
</dbReference>
<keyword evidence="4" id="KW-1185">Reference proteome</keyword>
<dbReference type="EMBL" id="CAMAPE010000016">
    <property type="protein sequence ID" value="CAH9082805.1"/>
    <property type="molecule type" value="Genomic_DNA"/>
</dbReference>
<comment type="caution">
    <text evidence="3">The sequence shown here is derived from an EMBL/GenBank/DDBJ whole genome shotgun (WGS) entry which is preliminary data.</text>
</comment>
<proteinExistence type="predicted"/>
<dbReference type="Proteomes" id="UP001152484">
    <property type="component" value="Unassembled WGS sequence"/>
</dbReference>
<evidence type="ECO:0000313" key="4">
    <source>
        <dbReference type="Proteomes" id="UP001152484"/>
    </source>
</evidence>
<feature type="non-terminal residue" evidence="3">
    <location>
        <position position="182"/>
    </location>
</feature>
<dbReference type="Pfam" id="PF22936">
    <property type="entry name" value="Pol_BBD"/>
    <property type="match status" value="1"/>
</dbReference>
<accession>A0A9P0Z1L2</accession>
<dbReference type="Pfam" id="PF13976">
    <property type="entry name" value="gag_pre-integrs"/>
    <property type="match status" value="1"/>
</dbReference>
<dbReference type="InterPro" id="IPR025724">
    <property type="entry name" value="GAG-pre-integrase_dom"/>
</dbReference>
<sequence>MTPSEGILVNKLPYTGSLSVSVANGSKLPIVNIGDVHLNSSTRPLTLKSVFHVPHIKFNLLSIQKLCAHNNCVVIFDKNFFFVKDKILGKVLLQAPSHGHLYPVRLSPRPSLALSSLTSPGPVWHCRLGHYGTSILRSLHSQKHICSSSSFSHDCISCRLDKSQRLPFTDASHNSTMPLQII</sequence>
<evidence type="ECO:0000313" key="3">
    <source>
        <dbReference type="EMBL" id="CAH9082805.1"/>
    </source>
</evidence>
<evidence type="ECO:0008006" key="5">
    <source>
        <dbReference type="Google" id="ProtNLM"/>
    </source>
</evidence>
<gene>
    <name evidence="3" type="ORF">CEURO_LOCUS8410</name>
</gene>
<dbReference type="AlphaFoldDB" id="A0A9P0Z1L2"/>
<dbReference type="OrthoDB" id="1306154at2759"/>
<feature type="domain" description="Retrovirus-related Pol polyprotein from transposon TNT 1-94-like beta-barrel" evidence="2">
    <location>
        <begin position="16"/>
        <end position="68"/>
    </location>
</feature>
<feature type="domain" description="GAG-pre-integrase" evidence="1">
    <location>
        <begin position="101"/>
        <end position="163"/>
    </location>
</feature>
<organism evidence="3 4">
    <name type="scientific">Cuscuta europaea</name>
    <name type="common">European dodder</name>
    <dbReference type="NCBI Taxonomy" id="41803"/>
    <lineage>
        <taxon>Eukaryota</taxon>
        <taxon>Viridiplantae</taxon>
        <taxon>Streptophyta</taxon>
        <taxon>Embryophyta</taxon>
        <taxon>Tracheophyta</taxon>
        <taxon>Spermatophyta</taxon>
        <taxon>Magnoliopsida</taxon>
        <taxon>eudicotyledons</taxon>
        <taxon>Gunneridae</taxon>
        <taxon>Pentapetalae</taxon>
        <taxon>asterids</taxon>
        <taxon>lamiids</taxon>
        <taxon>Solanales</taxon>
        <taxon>Convolvulaceae</taxon>
        <taxon>Cuscuteae</taxon>
        <taxon>Cuscuta</taxon>
        <taxon>Cuscuta subgen. Cuscuta</taxon>
    </lineage>
</organism>
<evidence type="ECO:0000259" key="1">
    <source>
        <dbReference type="Pfam" id="PF13976"/>
    </source>
</evidence>